<reference evidence="2 3" key="1">
    <citation type="submission" date="2021-05" db="EMBL/GenBank/DDBJ databases">
        <title>Kineosporia and Streptomyces sp. nov. two new marine actinobacteria isolated from Coral.</title>
        <authorList>
            <person name="Buangrab K."/>
            <person name="Sutthacheep M."/>
            <person name="Yeemin T."/>
            <person name="Harunari E."/>
            <person name="Igarashi Y."/>
            <person name="Kanchanasin P."/>
            <person name="Tanasupawat S."/>
            <person name="Phongsopitanun W."/>
        </authorList>
    </citation>
    <scope>NUCLEOTIDE SEQUENCE [LARGE SCALE GENOMIC DNA]</scope>
    <source>
        <strain evidence="2 3">J2-2</strain>
    </source>
</reference>
<dbReference type="PROSITE" id="PS51318">
    <property type="entry name" value="TAT"/>
    <property type="match status" value="1"/>
</dbReference>
<evidence type="ECO:0000313" key="3">
    <source>
        <dbReference type="Proteomes" id="UP001197247"/>
    </source>
</evidence>
<evidence type="ECO:0000259" key="1">
    <source>
        <dbReference type="PROSITE" id="PS52006"/>
    </source>
</evidence>
<dbReference type="InterPro" id="IPR037398">
    <property type="entry name" value="Glyco_hydro_64_fam"/>
</dbReference>
<dbReference type="PROSITE" id="PS52006">
    <property type="entry name" value="GH64"/>
    <property type="match status" value="1"/>
</dbReference>
<dbReference type="InterPro" id="IPR042517">
    <property type="entry name" value="Glyco_hydro_64_N_2"/>
</dbReference>
<dbReference type="Pfam" id="PF16483">
    <property type="entry name" value="Glyco_hydro_64"/>
    <property type="match status" value="1"/>
</dbReference>
<protein>
    <recommendedName>
        <fullName evidence="1">GH64 domain-containing protein</fullName>
    </recommendedName>
</protein>
<dbReference type="Proteomes" id="UP001197247">
    <property type="component" value="Unassembled WGS sequence"/>
</dbReference>
<organism evidence="2 3">
    <name type="scientific">Kineosporia corallincola</name>
    <dbReference type="NCBI Taxonomy" id="2835133"/>
    <lineage>
        <taxon>Bacteria</taxon>
        <taxon>Bacillati</taxon>
        <taxon>Actinomycetota</taxon>
        <taxon>Actinomycetes</taxon>
        <taxon>Kineosporiales</taxon>
        <taxon>Kineosporiaceae</taxon>
        <taxon>Kineosporia</taxon>
    </lineage>
</organism>
<name>A0ABS5TJU4_9ACTN</name>
<dbReference type="InterPro" id="IPR006311">
    <property type="entry name" value="TAT_signal"/>
</dbReference>
<dbReference type="EMBL" id="JAHBAY010000008">
    <property type="protein sequence ID" value="MBT0771376.1"/>
    <property type="molecule type" value="Genomic_DNA"/>
</dbReference>
<dbReference type="InterPro" id="IPR037176">
    <property type="entry name" value="Osmotin/thaumatin-like_sf"/>
</dbReference>
<sequence length="385" mass="41087">MPNLSRRNLLRGAIGGGVLGAVGLATVPQMVHAANGLPLTVVNNTGTYSSDQIFVHVVGTHLSTGKMGHIKADGNFAEIASSDNGSDGYASYGIRLSEMKTLPLATLSGRVYISMGQQLKFRVVGTGSGIGLQYPAGWVSSDPSYGILHDFMEFTNNDSGMYCNTTMVDMFGLPMYVTLKGATTQSIAQYEDGARSKIFAAMSKQSGFEKLVMDDLRIMAPGHGLEQGLFSSSYFDGNVNARWSQYSSATMNLTANNQKYTGKIEGSNFVFRQNGTVKATFAKPSTSDVLFCNGALAAPNDGVGGPIAAVLAAGLNRGVLLKTTQPVTDPSQYYAGERVNHYSRIIHENTKDGKAYGFAFDDVCEQASYIQDNAPTSVTLTLQAF</sequence>
<dbReference type="Gene3D" id="3.30.920.50">
    <property type="entry name" value="Beta-1,3-glucanase, C-terminal domain"/>
    <property type="match status" value="1"/>
</dbReference>
<dbReference type="PANTHER" id="PTHR38165:SF1">
    <property type="entry name" value="GLUCANASE B"/>
    <property type="match status" value="1"/>
</dbReference>
<dbReference type="InterPro" id="IPR032477">
    <property type="entry name" value="Glyco_hydro_64"/>
</dbReference>
<dbReference type="RefSeq" id="WP_214157663.1">
    <property type="nucleotide sequence ID" value="NZ_JAHBAY010000008.1"/>
</dbReference>
<evidence type="ECO:0000313" key="2">
    <source>
        <dbReference type="EMBL" id="MBT0771376.1"/>
    </source>
</evidence>
<dbReference type="Gene3D" id="2.60.110.10">
    <property type="entry name" value="Thaumatin"/>
    <property type="match status" value="1"/>
</dbReference>
<gene>
    <name evidence="2" type="ORF">KIH74_20735</name>
</gene>
<dbReference type="PANTHER" id="PTHR38165">
    <property type="match status" value="1"/>
</dbReference>
<keyword evidence="3" id="KW-1185">Reference proteome</keyword>
<comment type="caution">
    <text evidence="2">The sequence shown here is derived from an EMBL/GenBank/DDBJ whole genome shotgun (WGS) entry which is preliminary data.</text>
</comment>
<feature type="domain" description="GH64" evidence="1">
    <location>
        <begin position="34"/>
        <end position="384"/>
    </location>
</feature>
<accession>A0ABS5TJU4</accession>
<proteinExistence type="predicted"/>